<protein>
    <recommendedName>
        <fullName evidence="8">Methylated-DNA--protein-cysteine methyltransferase</fullName>
        <ecNumber evidence="8">2.1.1.63</ecNumber>
    </recommendedName>
    <alternativeName>
        <fullName evidence="8">6-O-methylguanine-DNA methyltransferase</fullName>
        <shortName evidence="8">MGMT</shortName>
    </alternativeName>
    <alternativeName>
        <fullName evidence="8">O-6-methylguanine-DNA-alkyltransferase</fullName>
    </alternativeName>
</protein>
<dbReference type="GO" id="GO:0005737">
    <property type="term" value="C:cytoplasm"/>
    <property type="evidence" value="ECO:0007669"/>
    <property type="project" value="UniProtKB-SubCell"/>
</dbReference>
<keyword evidence="5 8" id="KW-0227">DNA damage</keyword>
<evidence type="ECO:0000256" key="1">
    <source>
        <dbReference type="ARBA" id="ARBA00001286"/>
    </source>
</evidence>
<comment type="similarity">
    <text evidence="8">Belongs to the MGMT family.</text>
</comment>
<dbReference type="HAMAP" id="MF_00772">
    <property type="entry name" value="OGT"/>
    <property type="match status" value="1"/>
</dbReference>
<evidence type="ECO:0000259" key="9">
    <source>
        <dbReference type="Pfam" id="PF01035"/>
    </source>
</evidence>
<dbReference type="SUPFAM" id="SSF46767">
    <property type="entry name" value="Methylated DNA-protein cysteine methyltransferase, C-terminal domain"/>
    <property type="match status" value="1"/>
</dbReference>
<reference evidence="11 13" key="1">
    <citation type="submission" date="2017-12" db="EMBL/GenBank/DDBJ databases">
        <title>Complete genome sequence of Herbivorax saccincola GGR1, a novel Cellulosome-producing hydrolytic bacterium in a thermophilic biogas plant, established by Illumina and Nanopore MinION sequencing.</title>
        <authorList>
            <person name="Pechtl A."/>
            <person name="Ruckert C."/>
            <person name="Koeck D.E."/>
            <person name="Maus I."/>
            <person name="Winkler A."/>
            <person name="Kalinowski J."/>
            <person name="Puhler A."/>
            <person name="Schwarz W.W."/>
            <person name="Zverlov V.V."/>
            <person name="Schluter A."/>
            <person name="Liebl W."/>
        </authorList>
    </citation>
    <scope>NUCLEOTIDE SEQUENCE [LARGE SCALE GENOMIC DNA]</scope>
    <source>
        <strain evidence="11">GGR1</strain>
        <strain evidence="13">SR1</strain>
    </source>
</reference>
<evidence type="ECO:0000256" key="8">
    <source>
        <dbReference type="HAMAP-Rule" id="MF_00772"/>
    </source>
</evidence>
<dbReference type="GO" id="GO:0032259">
    <property type="term" value="P:methylation"/>
    <property type="evidence" value="ECO:0007669"/>
    <property type="project" value="UniProtKB-KW"/>
</dbReference>
<evidence type="ECO:0000256" key="6">
    <source>
        <dbReference type="ARBA" id="ARBA00023204"/>
    </source>
</evidence>
<dbReference type="KEGG" id="hsc:HVS_04180"/>
<evidence type="ECO:0000259" key="10">
    <source>
        <dbReference type="Pfam" id="PF02870"/>
    </source>
</evidence>
<dbReference type="Proteomes" id="UP000233534">
    <property type="component" value="Chromosome"/>
</dbReference>
<organism evidence="11 13">
    <name type="scientific">Acetivibrio saccincola</name>
    <dbReference type="NCBI Taxonomy" id="1677857"/>
    <lineage>
        <taxon>Bacteria</taxon>
        <taxon>Bacillati</taxon>
        <taxon>Bacillota</taxon>
        <taxon>Clostridia</taxon>
        <taxon>Eubacteriales</taxon>
        <taxon>Oscillospiraceae</taxon>
        <taxon>Acetivibrio</taxon>
    </lineage>
</organism>
<evidence type="ECO:0000256" key="5">
    <source>
        <dbReference type="ARBA" id="ARBA00022763"/>
    </source>
</evidence>
<feature type="active site" description="Nucleophile; methyl group acceptor" evidence="8">
    <location>
        <position position="126"/>
    </location>
</feature>
<dbReference type="NCBIfam" id="TIGR00589">
    <property type="entry name" value="ogt"/>
    <property type="match status" value="1"/>
</dbReference>
<dbReference type="EC" id="2.1.1.63" evidence="8"/>
<evidence type="ECO:0000256" key="7">
    <source>
        <dbReference type="ARBA" id="ARBA00049348"/>
    </source>
</evidence>
<accession>A0A2K9E335</accession>
<dbReference type="RefSeq" id="WP_101299515.1">
    <property type="nucleotide sequence ID" value="NZ_CP025197.1"/>
</dbReference>
<dbReference type="EMBL" id="CP025197">
    <property type="protein sequence ID" value="AUG56778.1"/>
    <property type="molecule type" value="Genomic_DNA"/>
</dbReference>
<dbReference type="CDD" id="cd06445">
    <property type="entry name" value="ATase"/>
    <property type="match status" value="1"/>
</dbReference>
<dbReference type="GO" id="GO:0006307">
    <property type="term" value="P:DNA alkylation repair"/>
    <property type="evidence" value="ECO:0007669"/>
    <property type="project" value="UniProtKB-UniRule"/>
</dbReference>
<dbReference type="Gene3D" id="1.10.10.10">
    <property type="entry name" value="Winged helix-like DNA-binding domain superfamily/Winged helix DNA-binding domain"/>
    <property type="match status" value="1"/>
</dbReference>
<name>A0A2K9E335_9FIRM</name>
<dbReference type="InterPro" id="IPR036631">
    <property type="entry name" value="MGMT_N_sf"/>
</dbReference>
<dbReference type="PROSITE" id="PS00374">
    <property type="entry name" value="MGMT"/>
    <property type="match status" value="1"/>
</dbReference>
<dbReference type="InterPro" id="IPR036388">
    <property type="entry name" value="WH-like_DNA-bd_sf"/>
</dbReference>
<evidence type="ECO:0000313" key="11">
    <source>
        <dbReference type="EMBL" id="AUG56778.1"/>
    </source>
</evidence>
<keyword evidence="6 8" id="KW-0234">DNA repair</keyword>
<dbReference type="InterPro" id="IPR036217">
    <property type="entry name" value="MethylDNA_cys_MeTrfase_DNAb"/>
</dbReference>
<dbReference type="InterPro" id="IPR001497">
    <property type="entry name" value="MethylDNA_cys_MeTrfase_AS"/>
</dbReference>
<comment type="catalytic activity">
    <reaction evidence="1 8">
        <text>a 4-O-methyl-thymidine in DNA + L-cysteinyl-[protein] = a thymidine in DNA + S-methyl-L-cysteinyl-[protein]</text>
        <dbReference type="Rhea" id="RHEA:53428"/>
        <dbReference type="Rhea" id="RHEA-COMP:10131"/>
        <dbReference type="Rhea" id="RHEA-COMP:10132"/>
        <dbReference type="Rhea" id="RHEA-COMP:13555"/>
        <dbReference type="Rhea" id="RHEA-COMP:13556"/>
        <dbReference type="ChEBI" id="CHEBI:29950"/>
        <dbReference type="ChEBI" id="CHEBI:82612"/>
        <dbReference type="ChEBI" id="CHEBI:137386"/>
        <dbReference type="ChEBI" id="CHEBI:137387"/>
        <dbReference type="EC" id="2.1.1.63"/>
    </reaction>
</comment>
<dbReference type="Proteomes" id="UP000239720">
    <property type="component" value="Unassembled WGS sequence"/>
</dbReference>
<dbReference type="InterPro" id="IPR023546">
    <property type="entry name" value="MGMT"/>
</dbReference>
<keyword evidence="2 8" id="KW-0963">Cytoplasm</keyword>
<evidence type="ECO:0000313" key="12">
    <source>
        <dbReference type="EMBL" id="PQQ66849.1"/>
    </source>
</evidence>
<dbReference type="AlphaFoldDB" id="A0A2K9E335"/>
<dbReference type="Pfam" id="PF02870">
    <property type="entry name" value="Methyltransf_1N"/>
    <property type="match status" value="1"/>
</dbReference>
<evidence type="ECO:0000256" key="2">
    <source>
        <dbReference type="ARBA" id="ARBA00022490"/>
    </source>
</evidence>
<keyword evidence="13" id="KW-1185">Reference proteome</keyword>
<evidence type="ECO:0000313" key="14">
    <source>
        <dbReference type="Proteomes" id="UP000239720"/>
    </source>
</evidence>
<dbReference type="GO" id="GO:0003908">
    <property type="term" value="F:methylated-DNA-[protein]-cysteine S-methyltransferase activity"/>
    <property type="evidence" value="ECO:0007669"/>
    <property type="project" value="UniProtKB-UniRule"/>
</dbReference>
<evidence type="ECO:0000313" key="13">
    <source>
        <dbReference type="Proteomes" id="UP000233534"/>
    </source>
</evidence>
<dbReference type="EMBL" id="NEMB01000003">
    <property type="protein sequence ID" value="PQQ66849.1"/>
    <property type="molecule type" value="Genomic_DNA"/>
</dbReference>
<dbReference type="Gene3D" id="3.30.160.70">
    <property type="entry name" value="Methylated DNA-protein cysteine methyltransferase domain"/>
    <property type="match status" value="1"/>
</dbReference>
<dbReference type="InterPro" id="IPR014048">
    <property type="entry name" value="MethylDNA_cys_MeTrfase_DNA-bd"/>
</dbReference>
<dbReference type="PANTHER" id="PTHR10815">
    <property type="entry name" value="METHYLATED-DNA--PROTEIN-CYSTEINE METHYLTRANSFERASE"/>
    <property type="match status" value="1"/>
</dbReference>
<gene>
    <name evidence="11" type="primary">ogt</name>
    <name evidence="12" type="ORF">B9R14_08900</name>
    <name evidence="11" type="ORF">HVS_04180</name>
</gene>
<keyword evidence="4 8" id="KW-0808">Transferase</keyword>
<evidence type="ECO:0000256" key="3">
    <source>
        <dbReference type="ARBA" id="ARBA00022603"/>
    </source>
</evidence>
<comment type="miscellaneous">
    <text evidence="8">This enzyme catalyzes only one turnover and therefore is not strictly catalytic. According to one definition, an enzyme is a biocatalyst that acts repeatedly and over many reaction cycles.</text>
</comment>
<comment type="catalytic activity">
    <reaction evidence="7 8">
        <text>a 6-O-methyl-2'-deoxyguanosine in DNA + L-cysteinyl-[protein] = S-methyl-L-cysteinyl-[protein] + a 2'-deoxyguanosine in DNA</text>
        <dbReference type="Rhea" id="RHEA:24000"/>
        <dbReference type="Rhea" id="RHEA-COMP:10131"/>
        <dbReference type="Rhea" id="RHEA-COMP:10132"/>
        <dbReference type="Rhea" id="RHEA-COMP:11367"/>
        <dbReference type="Rhea" id="RHEA-COMP:11368"/>
        <dbReference type="ChEBI" id="CHEBI:29950"/>
        <dbReference type="ChEBI" id="CHEBI:82612"/>
        <dbReference type="ChEBI" id="CHEBI:85445"/>
        <dbReference type="ChEBI" id="CHEBI:85448"/>
        <dbReference type="EC" id="2.1.1.63"/>
    </reaction>
</comment>
<reference evidence="12 14" key="2">
    <citation type="journal article" date="2018" name="Syst. Appl. Microbiol.">
        <title>Characterization and high-quality draft genome sequence of Herbivorax saccincola A7, an anaerobic, alkaliphilic, thermophilic, cellulolytic, and xylanolytic bacterium.</title>
        <authorList>
            <person name="Aikawa S."/>
            <person name="Baramee S."/>
            <person name="Sermsathanaswadi J."/>
            <person name="Thianheng P."/>
            <person name="Tachaapaikoon C."/>
            <person name="Shikata A."/>
            <person name="Waeonukul R."/>
            <person name="Pason P."/>
            <person name="Ratanakhanokchai K."/>
            <person name="Kosugi A."/>
        </authorList>
    </citation>
    <scope>NUCLEOTIDE SEQUENCE [LARGE SCALE GENOMIC DNA]</scope>
    <source>
        <strain evidence="12 14">A7</strain>
    </source>
</reference>
<dbReference type="PANTHER" id="PTHR10815:SF13">
    <property type="entry name" value="METHYLATED-DNA--PROTEIN-CYSTEINE METHYLTRANSFERASE"/>
    <property type="match status" value="1"/>
</dbReference>
<feature type="domain" description="Methylated-DNA-[protein]-cysteine S-methyltransferase DNA binding" evidence="9">
    <location>
        <begin position="75"/>
        <end position="154"/>
    </location>
</feature>
<dbReference type="OrthoDB" id="9802228at2"/>
<proteinExistence type="inferred from homology"/>
<sequence length="160" mass="18119">MSRTEETFTGYIDTPIGLLEIKGTKKEIVSVSFTDKKSKTSCLSEEVEKCRKELKEYFEGKRHNFTCKIRLEGTDFQKKVWQELLNIGYGEVASYKEVACKIGKDNACRAVGNANNKNKISIIVPCHRVVGAGGELTGYAAGLWRKKWLLDHEKKHINAF</sequence>
<comment type="function">
    <text evidence="8">Involved in the cellular defense against the biological effects of O6-methylguanine (O6-MeG) and O4-methylthymine (O4-MeT) in DNA. Repairs the methylated nucleobase in DNA by stoichiometrically transferring the methyl group to a cysteine residue in the enzyme. This is a suicide reaction: the enzyme is irreversibly inactivated.</text>
</comment>
<keyword evidence="3 8" id="KW-0489">Methyltransferase</keyword>
<dbReference type="SUPFAM" id="SSF53155">
    <property type="entry name" value="Methylated DNA-protein cysteine methyltransferase domain"/>
    <property type="match status" value="1"/>
</dbReference>
<comment type="subcellular location">
    <subcellularLocation>
        <location evidence="8">Cytoplasm</location>
    </subcellularLocation>
</comment>
<dbReference type="FunFam" id="1.10.10.10:FF:000337">
    <property type="entry name" value="Methylated-DNA--protein-cysteine methyltransferase"/>
    <property type="match status" value="1"/>
</dbReference>
<feature type="domain" description="Methylguanine DNA methyltransferase ribonuclease-like" evidence="10">
    <location>
        <begin position="10"/>
        <end position="70"/>
    </location>
</feature>
<dbReference type="InterPro" id="IPR008332">
    <property type="entry name" value="MethylG_MeTrfase_N"/>
</dbReference>
<evidence type="ECO:0000256" key="4">
    <source>
        <dbReference type="ARBA" id="ARBA00022679"/>
    </source>
</evidence>
<dbReference type="Pfam" id="PF01035">
    <property type="entry name" value="DNA_binding_1"/>
    <property type="match status" value="1"/>
</dbReference>